<dbReference type="InterPro" id="IPR037176">
    <property type="entry name" value="Osmotin/thaumatin-like_sf"/>
</dbReference>
<dbReference type="InterPro" id="IPR001938">
    <property type="entry name" value="Thaumatin"/>
</dbReference>
<proteinExistence type="predicted"/>
<sequence>MAMIRIGLIWVLSFFYVQGSMAAVDPVAWSLQPISGFSPVGPGGASTVVYTLSNNLPFTTTINTTFIKSHEWFYIQDNCNGYPLFPGTSCLIAITFFPQGVGTSFIQLTYGYHLNRIPLPPLLAVANGPTPPSSCSVVGSNPLPLPVNTYQFADNLVKFVFTNPCSNAPAILGPVNLNVSFSAGIQAVVNNSQAVVTTGSDTCSNQTLPPQGSCSILASIVPQNPAANMVVSASVTSGGQVATASTSSRVNSNNPSTHVVHFVNQCPFNVWYGIANGSGGSNSPDPTPGSQPNGAPASSYLLPAQLPGQAPSVINLVVPEYINGAIWPRTGCAFQGSSFVCETGNCTSLPDSGTCVTSGIPNTTPQPIPPFTKFEFTINSAGADGVYDVSLINGFNVPVEIKGLGPTSSDPFSCTGAGAVIQPQGSTLGSCSWQFNPGDPNVSGLDPLNVVWVSAGPPDNCTSNSSCAGGLVCGMAFDNILAPNTINRRCGEFIGYTTLANYIGYSSASQWGSSTFNLYNQYGMGNLLGASYGQFPITPPPTPANANFGNMLGCQITTTDALDSCYNNANTNLANCCGCVDWDTSPIPTAVAASCLNKNPDWTTNLIGTITAQKAIMWLKKTCPTAYSYQFDDQSSSFTCTPPGLVSYQITFCPGGITSLPTGAVDGRLS</sequence>
<gene>
    <name evidence="2" type="ORF">Lmac_0571</name>
</gene>
<comment type="caution">
    <text evidence="2">The sequence shown here is derived from an EMBL/GenBank/DDBJ whole genome shotgun (WGS) entry which is preliminary data.</text>
</comment>
<dbReference type="Proteomes" id="UP000054908">
    <property type="component" value="Unassembled WGS sequence"/>
</dbReference>
<keyword evidence="3" id="KW-1185">Reference proteome</keyword>
<dbReference type="AlphaFoldDB" id="A0A0W0WDU3"/>
<dbReference type="PROSITE" id="PS51367">
    <property type="entry name" value="THAUMATIN_2"/>
    <property type="match status" value="1"/>
</dbReference>
<dbReference type="PANTHER" id="PTHR31048">
    <property type="entry name" value="OS03G0233200 PROTEIN"/>
    <property type="match status" value="1"/>
</dbReference>
<organism evidence="2 3">
    <name type="scientific">Legionella maceachernii</name>
    <dbReference type="NCBI Taxonomy" id="466"/>
    <lineage>
        <taxon>Bacteria</taxon>
        <taxon>Pseudomonadati</taxon>
        <taxon>Pseudomonadota</taxon>
        <taxon>Gammaproteobacteria</taxon>
        <taxon>Legionellales</taxon>
        <taxon>Legionellaceae</taxon>
        <taxon>Legionella</taxon>
    </lineage>
</organism>
<evidence type="ECO:0000313" key="2">
    <source>
        <dbReference type="EMBL" id="KTD30523.1"/>
    </source>
</evidence>
<dbReference type="RefSeq" id="WP_058451397.1">
    <property type="nucleotide sequence ID" value="NZ_CAAAIB010000007.1"/>
</dbReference>
<dbReference type="Gene3D" id="2.60.110.10">
    <property type="entry name" value="Thaumatin"/>
    <property type="match status" value="2"/>
</dbReference>
<accession>A0A0W0WDU3</accession>
<evidence type="ECO:0000256" key="1">
    <source>
        <dbReference type="SAM" id="MobiDB-lite"/>
    </source>
</evidence>
<feature type="region of interest" description="Disordered" evidence="1">
    <location>
        <begin position="277"/>
        <end position="299"/>
    </location>
</feature>
<name>A0A0W0WDU3_9GAMM</name>
<feature type="compositionally biased region" description="Polar residues" evidence="1">
    <location>
        <begin position="281"/>
        <end position="293"/>
    </location>
</feature>
<protein>
    <submittedName>
        <fullName evidence="2">Thaumatin domain-containing protein</fullName>
    </submittedName>
</protein>
<dbReference type="EMBL" id="LNYL01000014">
    <property type="protein sequence ID" value="KTD30523.1"/>
    <property type="molecule type" value="Genomic_DNA"/>
</dbReference>
<reference evidence="2 3" key="1">
    <citation type="submission" date="2015-11" db="EMBL/GenBank/DDBJ databases">
        <title>Genomic analysis of 38 Legionella species identifies large and diverse effector repertoires.</title>
        <authorList>
            <person name="Burstein D."/>
            <person name="Amaro F."/>
            <person name="Zusman T."/>
            <person name="Lifshitz Z."/>
            <person name="Cohen O."/>
            <person name="Gilbert J.A."/>
            <person name="Pupko T."/>
            <person name="Shuman H.A."/>
            <person name="Segal G."/>
        </authorList>
    </citation>
    <scope>NUCLEOTIDE SEQUENCE [LARGE SCALE GENOMIC DNA]</scope>
    <source>
        <strain evidence="2 3">PX-1-G2-E2</strain>
    </source>
</reference>
<dbReference type="Pfam" id="PF00314">
    <property type="entry name" value="Thaumatin"/>
    <property type="match status" value="2"/>
</dbReference>
<dbReference type="STRING" id="466.Lmac_0571"/>
<dbReference type="PATRIC" id="fig|466.6.peg.610"/>
<dbReference type="OrthoDB" id="7061668at2"/>
<dbReference type="SMART" id="SM00205">
    <property type="entry name" value="THN"/>
    <property type="match status" value="1"/>
</dbReference>
<evidence type="ECO:0000313" key="3">
    <source>
        <dbReference type="Proteomes" id="UP000054908"/>
    </source>
</evidence>
<dbReference type="SUPFAM" id="SSF49870">
    <property type="entry name" value="Osmotin, thaumatin-like protein"/>
    <property type="match status" value="2"/>
</dbReference>